<dbReference type="OrthoDB" id="1068731at2759"/>
<reference evidence="2" key="3">
    <citation type="submission" date="2018-07" db="EMBL/GenBank/DDBJ databases">
        <title>WGS assembly of Glycine max.</title>
        <authorList>
            <person name="Schmutz J."/>
            <person name="Cannon S."/>
            <person name="Schlueter J."/>
            <person name="Ma J."/>
            <person name="Mitros T."/>
            <person name="Nelson W."/>
            <person name="Hyten D."/>
            <person name="Song Q."/>
            <person name="Thelen J."/>
            <person name="Cheng J."/>
            <person name="Xu D."/>
            <person name="Hellsten U."/>
            <person name="May G."/>
            <person name="Yu Y."/>
            <person name="Sakurai T."/>
            <person name="Umezawa T."/>
            <person name="Bhattacharyya M."/>
            <person name="Sandhu D."/>
            <person name="Valliyodan B."/>
            <person name="Lindquist E."/>
            <person name="Peto M."/>
            <person name="Grant D."/>
            <person name="Shu S."/>
            <person name="Goodstein D."/>
            <person name="Barry K."/>
            <person name="Futrell-Griggs M."/>
            <person name="Abernathy B."/>
            <person name="Du J."/>
            <person name="Tian Z."/>
            <person name="Zhu L."/>
            <person name="Gill N."/>
            <person name="Joshi T."/>
            <person name="Libault M."/>
            <person name="Sethuraman A."/>
            <person name="Zhang X."/>
            <person name="Shinozaki K."/>
            <person name="Nguyen H."/>
            <person name="Wing R."/>
            <person name="Cregan P."/>
            <person name="Specht J."/>
            <person name="Grimwood J."/>
            <person name="Rokhsar D."/>
            <person name="Stacey G."/>
            <person name="Shoemaker R."/>
            <person name="Jackson S."/>
        </authorList>
    </citation>
    <scope>NUCLEOTIDE SEQUENCE</scope>
    <source>
        <tissue evidence="2">Callus</tissue>
    </source>
</reference>
<organism evidence="2">
    <name type="scientific">Glycine max</name>
    <name type="common">Soybean</name>
    <name type="synonym">Glycine hispida</name>
    <dbReference type="NCBI Taxonomy" id="3847"/>
    <lineage>
        <taxon>Eukaryota</taxon>
        <taxon>Viridiplantae</taxon>
        <taxon>Streptophyta</taxon>
        <taxon>Embryophyta</taxon>
        <taxon>Tracheophyta</taxon>
        <taxon>Spermatophyta</taxon>
        <taxon>Magnoliopsida</taxon>
        <taxon>eudicotyledons</taxon>
        <taxon>Gunneridae</taxon>
        <taxon>Pentapetalae</taxon>
        <taxon>rosids</taxon>
        <taxon>fabids</taxon>
        <taxon>Fabales</taxon>
        <taxon>Fabaceae</taxon>
        <taxon>Papilionoideae</taxon>
        <taxon>50 kb inversion clade</taxon>
        <taxon>NPAAA clade</taxon>
        <taxon>indigoferoid/millettioid clade</taxon>
        <taxon>Phaseoleae</taxon>
        <taxon>Glycine</taxon>
        <taxon>Glycine subgen. Soja</taxon>
    </lineage>
</organism>
<dbReference type="EMBL" id="CM000849">
    <property type="protein sequence ID" value="KRH06780.1"/>
    <property type="molecule type" value="Genomic_DNA"/>
</dbReference>
<dbReference type="PRINTS" id="PR01218">
    <property type="entry name" value="PSTLEXTENSIN"/>
</dbReference>
<evidence type="ECO:0000259" key="1">
    <source>
        <dbReference type="PROSITE" id="PS50004"/>
    </source>
</evidence>
<protein>
    <recommendedName>
        <fullName evidence="1">C2 domain-containing protein</fullName>
    </recommendedName>
</protein>
<dbReference type="PANTHER" id="PTHR32246">
    <property type="entry name" value="INGRESSION PROTEIN FIC1"/>
    <property type="match status" value="1"/>
</dbReference>
<feature type="domain" description="C2" evidence="1">
    <location>
        <begin position="17"/>
        <end position="161"/>
    </location>
</feature>
<evidence type="ECO:0000313" key="3">
    <source>
        <dbReference type="EnsemblPlants" id="KRH06780"/>
    </source>
</evidence>
<reference evidence="3" key="2">
    <citation type="submission" date="2018-02" db="UniProtKB">
        <authorList>
            <consortium name="EnsemblPlants"/>
        </authorList>
    </citation>
    <scope>IDENTIFICATION</scope>
    <source>
        <strain evidence="3">Williams 82</strain>
    </source>
</reference>
<dbReference type="SMR" id="A0A0R0FLH1"/>
<dbReference type="SUPFAM" id="SSF49562">
    <property type="entry name" value="C2 domain (Calcium/lipid-binding domain, CaLB)"/>
    <property type="match status" value="1"/>
</dbReference>
<evidence type="ECO:0000313" key="4">
    <source>
        <dbReference type="Proteomes" id="UP000008827"/>
    </source>
</evidence>
<accession>A0A0R0FLH1</accession>
<dbReference type="InterPro" id="IPR044750">
    <property type="entry name" value="C2_SRC2/BAP"/>
</dbReference>
<dbReference type="PROSITE" id="PS50004">
    <property type="entry name" value="C2"/>
    <property type="match status" value="1"/>
</dbReference>
<dbReference type="InParanoid" id="A0A0R0FLH1"/>
<gene>
    <name evidence="2" type="ORF">GLYMA_16G045500</name>
</gene>
<name>A0A0R0FLH1_SOYBN</name>
<dbReference type="EnsemblPlants" id="KRH06780">
    <property type="protein sequence ID" value="KRH06780"/>
    <property type="gene ID" value="GLYMA_16G045500"/>
</dbReference>
<dbReference type="InterPro" id="IPR035892">
    <property type="entry name" value="C2_domain_sf"/>
</dbReference>
<dbReference type="PaxDb" id="3847-GLYMA16G05000.2"/>
<sequence length="305" mass="34499">MFVFSVLPHYNNIVRYPQRHCFETLIQKPMEPETKCIELKLISCKDISAFNFFQKLTLYALVFIESEDPNTDLTAEQRQMQRTLTDRDPDGDGSNPEWNHHARFDLWWLSHSSRDSDGSDLFLRFEFRHDGVVLGDKLVGECRVPLADLIRDAADGAARFVSYEVRSGEGRPNGIFHFSYSVKGIGAHTSQILEGRISGYPVLPPEDCAPNQVQQYPYPTCQIENTCCYPTVALPVGSPVYSAAVPPPVFTPSDGEYHCYYPPPPPPPPVVYPYPPPPPPVLHAYSPYGPEAHPYPPGPYCKRRW</sequence>
<dbReference type="PANTHER" id="PTHR32246:SF169">
    <property type="entry name" value="PROTEIN SRC2-LIKE"/>
    <property type="match status" value="1"/>
</dbReference>
<dbReference type="Gene3D" id="2.60.40.150">
    <property type="entry name" value="C2 domain"/>
    <property type="match status" value="1"/>
</dbReference>
<dbReference type="CDD" id="cd04051">
    <property type="entry name" value="C2_SRC2_like"/>
    <property type="match status" value="1"/>
</dbReference>
<keyword evidence="4" id="KW-1185">Reference proteome</keyword>
<dbReference type="GO" id="GO:0006952">
    <property type="term" value="P:defense response"/>
    <property type="evidence" value="ECO:0007669"/>
    <property type="project" value="InterPro"/>
</dbReference>
<dbReference type="OMA" id="HVSYQVC"/>
<reference evidence="2 3" key="1">
    <citation type="journal article" date="2010" name="Nature">
        <title>Genome sequence of the palaeopolyploid soybean.</title>
        <authorList>
            <person name="Schmutz J."/>
            <person name="Cannon S.B."/>
            <person name="Schlueter J."/>
            <person name="Ma J."/>
            <person name="Mitros T."/>
            <person name="Nelson W."/>
            <person name="Hyten D.L."/>
            <person name="Song Q."/>
            <person name="Thelen J.J."/>
            <person name="Cheng J."/>
            <person name="Xu D."/>
            <person name="Hellsten U."/>
            <person name="May G.D."/>
            <person name="Yu Y."/>
            <person name="Sakurai T."/>
            <person name="Umezawa T."/>
            <person name="Bhattacharyya M.K."/>
            <person name="Sandhu D."/>
            <person name="Valliyodan B."/>
            <person name="Lindquist E."/>
            <person name="Peto M."/>
            <person name="Grant D."/>
            <person name="Shu S."/>
            <person name="Goodstein D."/>
            <person name="Barry K."/>
            <person name="Futrell-Griggs M."/>
            <person name="Abernathy B."/>
            <person name="Du J."/>
            <person name="Tian Z."/>
            <person name="Zhu L."/>
            <person name="Gill N."/>
            <person name="Joshi T."/>
            <person name="Libault M."/>
            <person name="Sethuraman A."/>
            <person name="Zhang X.-C."/>
            <person name="Shinozaki K."/>
            <person name="Nguyen H.T."/>
            <person name="Wing R.A."/>
            <person name="Cregan P."/>
            <person name="Specht J."/>
            <person name="Grimwood J."/>
            <person name="Rokhsar D."/>
            <person name="Stacey G."/>
            <person name="Shoemaker R.C."/>
            <person name="Jackson S.A."/>
        </authorList>
    </citation>
    <scope>NUCLEOTIDE SEQUENCE [LARGE SCALE GENOMIC DNA]</scope>
    <source>
        <strain evidence="3">cv. Williams 82</strain>
        <tissue evidence="2">Callus</tissue>
    </source>
</reference>
<dbReference type="Proteomes" id="UP000008827">
    <property type="component" value="Chromosome 16"/>
</dbReference>
<dbReference type="InterPro" id="IPR000008">
    <property type="entry name" value="C2_dom"/>
</dbReference>
<dbReference type="InterPro" id="IPR003882">
    <property type="entry name" value="Pistil_extensin"/>
</dbReference>
<proteinExistence type="predicted"/>
<evidence type="ECO:0000313" key="2">
    <source>
        <dbReference type="EMBL" id="KRH06780.1"/>
    </source>
</evidence>
<dbReference type="Gramene" id="KRH06780">
    <property type="protein sequence ID" value="KRH06780"/>
    <property type="gene ID" value="GLYMA_16G045500"/>
</dbReference>
<dbReference type="AlphaFoldDB" id="A0A0R0FLH1"/>